<dbReference type="Pfam" id="PF13116">
    <property type="entry name" value="YhdP"/>
    <property type="match status" value="1"/>
</dbReference>
<protein>
    <submittedName>
        <fullName evidence="3">TIGR02099 family protein</fullName>
    </submittedName>
</protein>
<dbReference type="InterPro" id="IPR025263">
    <property type="entry name" value="YhdP_central"/>
</dbReference>
<proteinExistence type="predicted"/>
<gene>
    <name evidence="3" type="ORF">SAMN04488068_2755</name>
</gene>
<reference evidence="3 4" key="1">
    <citation type="submission" date="2016-11" db="EMBL/GenBank/DDBJ databases">
        <authorList>
            <person name="Jaros S."/>
            <person name="Januszkiewicz K."/>
            <person name="Wedrychowicz H."/>
        </authorList>
    </citation>
    <scope>NUCLEOTIDE SEQUENCE [LARGE SCALE GENOMIC DNA]</scope>
    <source>
        <strain evidence="3 4">CGMCC 1.7049</strain>
    </source>
</reference>
<dbReference type="PANTHER" id="PTHR38690">
    <property type="entry name" value="PROTEASE-RELATED"/>
    <property type="match status" value="1"/>
</dbReference>
<sequence>MERVKRRWWTASVSVLASLVVAAAVLSGLFQLAVLALPGYREQLSDYVSKVADRPIDIGGIALVWYRLRPQLELDDIVLYSDDGETPALSAEQLRIGFGLMRLLRGDTFPNQIELAGLQVVVEIDADNQVHLRGLDTAGRAKAQHDWRRDLGRFDSIRLEDCVVTVDDARLAGGLPRFRLVQAEAQRRLGGASLEASVELPGFMGDSAEFEARISGDLDRPDDWQGRWSLSLEQLKRLPWLEARLPGRPRVQLTDADLSIGGDIEQGRLTGADITLDASRIEASRGERQAQIGKVDFAASLRRDGRSWTLEVPALRLSGASGDWPSTRLHLQYTPLGQQAGGGSELQADADFLRLQDLAPWLMLADDPSMARLGGVSGQLRHLVGRGTVGGNAPPRYSLRAQLDGLGYAPKDDAPGFSGLQGELSATESGGRLAMTGQPFELQAARVFAQPLRFDRLDGALDWTRDAQGWQVSMPAFGWALEGTQGEGDLQLTLPAEPGASPQIKLGARFSAADAVRLKPYMPVYWSRNLHDWLDRAIVAGRVPQGRLTLQGPLRQFPFRDGDGLFQLDLDVADARLAYSPDWPAAEQVAARLQFLGNGLSITSESGKLAGNRIEKLVATIADFRDAVLTIDGEVDGEAARYYEFLRASPLARRLSGLLNRTQVSGIASTTVRLTIPLREVARTDVSGVVRLKGVDLQYQGLDEPFVGLEGELAYDNNGVTAPAVTGSFLGVPATAALAPVAAGNTRLSAEFDYTLQPDGSRLSRYVPAVLRPYLSGQSHYRVEIVLGSQSEGLIVSSDLRGIDVDLPPPIGKPADQLVPLTVQIGSGAPDVEVAAGTVPEPQPLPLTVRYGERLAAGIELLAADGGALQARRVLVDVGSGRIPTPTQPGVHVTGRVDELELGDWIATLGRSTVERAGDVVADTASGPDALRLQSIELHADQLHYQGYSVGGVQIGYRPAANGGWSATVAGDGAEGTLDWQSAPSRGLVARLSKLKVRSAMRRSNEPGAAAAAGPVPPAEPLDPTRLPTLDIDVEDLRIGDVRAGHLQLASERIGAGQRLTQLRASGADVDLEGSGEWRRSGTGSAASLNFVLDTRSISDLLDGFGYARNVTAQRSRFAGELVWPMAAAGLELAQAQGHIDLDLERGSFSAVEPGAGRVLGLLNVLALPRRLLLDFRDVVSKGLGFDRAKGRFNAAGGNASTDDLQIQSPSLKIDLRGRIGLAARDYDQRITVYPDVSGGVTLGALLLGGPALGAIALVAQEVLDKPLDQVTQLSYRVTGSWDNPQVKRAE</sequence>
<feature type="region of interest" description="Disordered" evidence="1">
    <location>
        <begin position="1003"/>
        <end position="1027"/>
    </location>
</feature>
<dbReference type="STRING" id="490188.SAMN04488068_2755"/>
<evidence type="ECO:0000259" key="2">
    <source>
        <dbReference type="Pfam" id="PF13116"/>
    </source>
</evidence>
<feature type="domain" description="YhdP central" evidence="2">
    <location>
        <begin position="13"/>
        <end position="1287"/>
    </location>
</feature>
<evidence type="ECO:0000256" key="1">
    <source>
        <dbReference type="SAM" id="MobiDB-lite"/>
    </source>
</evidence>
<accession>A0A1M5QPR1</accession>
<dbReference type="Proteomes" id="UP000199758">
    <property type="component" value="Unassembled WGS sequence"/>
</dbReference>
<dbReference type="EMBL" id="FQWZ01000006">
    <property type="protein sequence ID" value="SHH16092.1"/>
    <property type="molecule type" value="Genomic_DNA"/>
</dbReference>
<dbReference type="PANTHER" id="PTHR38690:SF1">
    <property type="entry name" value="PROTEASE"/>
    <property type="match status" value="1"/>
</dbReference>
<dbReference type="InterPro" id="IPR011836">
    <property type="entry name" value="YhdP"/>
</dbReference>
<dbReference type="OrthoDB" id="9762238at2"/>
<name>A0A1M5QPR1_9GAMM</name>
<organism evidence="3 4">
    <name type="scientific">Hydrocarboniphaga daqingensis</name>
    <dbReference type="NCBI Taxonomy" id="490188"/>
    <lineage>
        <taxon>Bacteria</taxon>
        <taxon>Pseudomonadati</taxon>
        <taxon>Pseudomonadota</taxon>
        <taxon>Gammaproteobacteria</taxon>
        <taxon>Nevskiales</taxon>
        <taxon>Nevskiaceae</taxon>
        <taxon>Hydrocarboniphaga</taxon>
    </lineage>
</organism>
<evidence type="ECO:0000313" key="4">
    <source>
        <dbReference type="Proteomes" id="UP000199758"/>
    </source>
</evidence>
<dbReference type="NCBIfam" id="TIGR02099">
    <property type="entry name" value="YhdP family protein"/>
    <property type="match status" value="1"/>
</dbReference>
<evidence type="ECO:0000313" key="3">
    <source>
        <dbReference type="EMBL" id="SHH16092.1"/>
    </source>
</evidence>
<keyword evidence="4" id="KW-1185">Reference proteome</keyword>